<feature type="transmembrane region" description="Helical" evidence="1">
    <location>
        <begin position="75"/>
        <end position="95"/>
    </location>
</feature>
<dbReference type="InterPro" id="IPR004314">
    <property type="entry name" value="Neprosin"/>
</dbReference>
<reference evidence="3" key="1">
    <citation type="submission" date="2020-01" db="EMBL/GenBank/DDBJ databases">
        <authorList>
            <person name="Mishra B."/>
        </authorList>
    </citation>
    <scope>NUCLEOTIDE SEQUENCE [LARGE SCALE GENOMIC DNA]</scope>
</reference>
<dbReference type="Proteomes" id="UP000467841">
    <property type="component" value="Unassembled WGS sequence"/>
</dbReference>
<evidence type="ECO:0000259" key="2">
    <source>
        <dbReference type="PROSITE" id="PS52045"/>
    </source>
</evidence>
<protein>
    <recommendedName>
        <fullName evidence="2">Neprosin PEP catalytic domain-containing protein</fullName>
    </recommendedName>
</protein>
<organism evidence="3 4">
    <name type="scientific">Microthlaspi erraticum</name>
    <dbReference type="NCBI Taxonomy" id="1685480"/>
    <lineage>
        <taxon>Eukaryota</taxon>
        <taxon>Viridiplantae</taxon>
        <taxon>Streptophyta</taxon>
        <taxon>Embryophyta</taxon>
        <taxon>Tracheophyta</taxon>
        <taxon>Spermatophyta</taxon>
        <taxon>Magnoliopsida</taxon>
        <taxon>eudicotyledons</taxon>
        <taxon>Gunneridae</taxon>
        <taxon>Pentapetalae</taxon>
        <taxon>rosids</taxon>
        <taxon>malvids</taxon>
        <taxon>Brassicales</taxon>
        <taxon>Brassicaceae</taxon>
        <taxon>Coluteocarpeae</taxon>
        <taxon>Microthlaspi</taxon>
    </lineage>
</organism>
<dbReference type="EMBL" id="CACVBM020001607">
    <property type="protein sequence ID" value="CAA7055843.1"/>
    <property type="molecule type" value="Genomic_DNA"/>
</dbReference>
<dbReference type="Pfam" id="PF03080">
    <property type="entry name" value="Neprosin"/>
    <property type="match status" value="1"/>
</dbReference>
<keyword evidence="1" id="KW-1133">Transmembrane helix</keyword>
<dbReference type="PROSITE" id="PS52045">
    <property type="entry name" value="NEPROSIN_PEP_CD"/>
    <property type="match status" value="1"/>
</dbReference>
<dbReference type="AlphaFoldDB" id="A0A6D2L7L6"/>
<keyword evidence="4" id="KW-1185">Reference proteome</keyword>
<evidence type="ECO:0000313" key="3">
    <source>
        <dbReference type="EMBL" id="CAA7055843.1"/>
    </source>
</evidence>
<name>A0A6D2L7L6_9BRAS</name>
<keyword evidence="1" id="KW-0812">Transmembrane</keyword>
<accession>A0A6D2L7L6</accession>
<comment type="caution">
    <text evidence="3">The sequence shown here is derived from an EMBL/GenBank/DDBJ whole genome shotgun (WGS) entry which is preliminary data.</text>
</comment>
<feature type="domain" description="Neprosin PEP catalytic" evidence="2">
    <location>
        <begin position="1"/>
        <end position="72"/>
    </location>
</feature>
<proteinExistence type="predicted"/>
<sequence length="96" mass="11089">MGSGHFADEGFGKASYFRNLEIVVNNNTFEPVQEVDVVEVAPDYKFYNIKKMFRDDWGTYLFYGGPEFDRMHSGVAFLVLSSVSFYLSVIFFFLII</sequence>
<dbReference type="OrthoDB" id="1858978at2759"/>
<gene>
    <name evidence="3" type="ORF">MERR_LOCUS43079</name>
</gene>
<evidence type="ECO:0000256" key="1">
    <source>
        <dbReference type="SAM" id="Phobius"/>
    </source>
</evidence>
<keyword evidence="1" id="KW-0472">Membrane</keyword>
<evidence type="ECO:0000313" key="4">
    <source>
        <dbReference type="Proteomes" id="UP000467841"/>
    </source>
</evidence>